<dbReference type="Gene3D" id="1.10.287.470">
    <property type="entry name" value="Helix hairpin bin"/>
    <property type="match status" value="1"/>
</dbReference>
<dbReference type="GO" id="GO:0060003">
    <property type="term" value="P:copper ion export"/>
    <property type="evidence" value="ECO:0007669"/>
    <property type="project" value="TreeGrafter"/>
</dbReference>
<accession>A0A6S6Y2C9</accession>
<dbReference type="SUPFAM" id="SSF111369">
    <property type="entry name" value="HlyD-like secretion proteins"/>
    <property type="match status" value="1"/>
</dbReference>
<organism evidence="5 6">
    <name type="scientific">Denitratisoma oestradiolicum</name>
    <dbReference type="NCBI Taxonomy" id="311182"/>
    <lineage>
        <taxon>Bacteria</taxon>
        <taxon>Pseudomonadati</taxon>
        <taxon>Pseudomonadota</taxon>
        <taxon>Betaproteobacteria</taxon>
        <taxon>Nitrosomonadales</taxon>
        <taxon>Sterolibacteriaceae</taxon>
        <taxon>Denitratisoma</taxon>
    </lineage>
</organism>
<evidence type="ECO:0000313" key="5">
    <source>
        <dbReference type="EMBL" id="CAB1370675.1"/>
    </source>
</evidence>
<proteinExistence type="inferred from homology"/>
<dbReference type="InterPro" id="IPR058649">
    <property type="entry name" value="CzcB_C"/>
</dbReference>
<dbReference type="Gene3D" id="2.40.50.100">
    <property type="match status" value="1"/>
</dbReference>
<dbReference type="AlphaFoldDB" id="A0A6S6Y2C9"/>
<evidence type="ECO:0000313" key="6">
    <source>
        <dbReference type="Proteomes" id="UP000515733"/>
    </source>
</evidence>
<protein>
    <submittedName>
        <fullName evidence="5">Efflux transporter, RND family, MFP subunit</fullName>
    </submittedName>
</protein>
<dbReference type="PANTHER" id="PTHR30097:SF4">
    <property type="entry name" value="SLR6042 PROTEIN"/>
    <property type="match status" value="1"/>
</dbReference>
<dbReference type="PANTHER" id="PTHR30097">
    <property type="entry name" value="CATION EFFLUX SYSTEM PROTEIN CUSB"/>
    <property type="match status" value="1"/>
</dbReference>
<keyword evidence="6" id="KW-1185">Reference proteome</keyword>
<dbReference type="OrthoDB" id="9806939at2"/>
<dbReference type="NCBIfam" id="TIGR01730">
    <property type="entry name" value="RND_mfp"/>
    <property type="match status" value="1"/>
</dbReference>
<dbReference type="Proteomes" id="UP000515733">
    <property type="component" value="Chromosome"/>
</dbReference>
<evidence type="ECO:0000259" key="4">
    <source>
        <dbReference type="Pfam" id="PF25975"/>
    </source>
</evidence>
<dbReference type="Gene3D" id="2.40.30.170">
    <property type="match status" value="1"/>
</dbReference>
<dbReference type="Pfam" id="PF25973">
    <property type="entry name" value="BSH_CzcB"/>
    <property type="match status" value="1"/>
</dbReference>
<feature type="domain" description="CzcB-like C-terminal circularly permuted SH3-like" evidence="4">
    <location>
        <begin position="295"/>
        <end position="352"/>
    </location>
</feature>
<dbReference type="InterPro" id="IPR051909">
    <property type="entry name" value="MFP_Cation_Efflux"/>
</dbReference>
<name>A0A6S6Y2C9_9PROT</name>
<dbReference type="InterPro" id="IPR006143">
    <property type="entry name" value="RND_pump_MFP"/>
</dbReference>
<dbReference type="RefSeq" id="WP_145769414.1">
    <property type="nucleotide sequence ID" value="NZ_LR778301.1"/>
</dbReference>
<feature type="domain" description="CzcB-like barrel-sandwich hybrid" evidence="3">
    <location>
        <begin position="65"/>
        <end position="207"/>
    </location>
</feature>
<reference evidence="5 6" key="1">
    <citation type="submission" date="2020-03" db="EMBL/GenBank/DDBJ databases">
        <authorList>
            <consortium name="Genoscope - CEA"/>
            <person name="William W."/>
        </authorList>
    </citation>
    <scope>NUCLEOTIDE SEQUENCE [LARGE SCALE GENOMIC DNA]</scope>
    <source>
        <strain evidence="6">DSM 16959</strain>
    </source>
</reference>
<dbReference type="Gene3D" id="2.40.420.20">
    <property type="match status" value="1"/>
</dbReference>
<dbReference type="GO" id="GO:0022857">
    <property type="term" value="F:transmembrane transporter activity"/>
    <property type="evidence" value="ECO:0007669"/>
    <property type="project" value="InterPro"/>
</dbReference>
<keyword evidence="2" id="KW-0813">Transport</keyword>
<dbReference type="GO" id="GO:0016020">
    <property type="term" value="C:membrane"/>
    <property type="evidence" value="ECO:0007669"/>
    <property type="project" value="InterPro"/>
</dbReference>
<evidence type="ECO:0000256" key="1">
    <source>
        <dbReference type="ARBA" id="ARBA00009477"/>
    </source>
</evidence>
<evidence type="ECO:0000256" key="2">
    <source>
        <dbReference type="ARBA" id="ARBA00022448"/>
    </source>
</evidence>
<dbReference type="GO" id="GO:0015679">
    <property type="term" value="P:plasma membrane copper ion transport"/>
    <property type="evidence" value="ECO:0007669"/>
    <property type="project" value="TreeGrafter"/>
</dbReference>
<dbReference type="GO" id="GO:0030288">
    <property type="term" value="C:outer membrane-bounded periplasmic space"/>
    <property type="evidence" value="ECO:0007669"/>
    <property type="project" value="TreeGrafter"/>
</dbReference>
<dbReference type="Pfam" id="PF25975">
    <property type="entry name" value="CzcB_C"/>
    <property type="match status" value="1"/>
</dbReference>
<dbReference type="KEGG" id="doe:DENOEST_3521"/>
<dbReference type="EMBL" id="LR778301">
    <property type="protein sequence ID" value="CAB1370675.1"/>
    <property type="molecule type" value="Genomic_DNA"/>
</dbReference>
<dbReference type="GO" id="GO:0046914">
    <property type="term" value="F:transition metal ion binding"/>
    <property type="evidence" value="ECO:0007669"/>
    <property type="project" value="TreeGrafter"/>
</dbReference>
<evidence type="ECO:0000259" key="3">
    <source>
        <dbReference type="Pfam" id="PF25973"/>
    </source>
</evidence>
<dbReference type="InterPro" id="IPR058647">
    <property type="entry name" value="BSH_CzcB-like"/>
</dbReference>
<sequence>MLRTTLALLITVCPLLSLAGEPLITLTPEQARRSGLVAQALQDIQASQEHGMPAQVVIDPRRIEILAAPLGGTVMAIRVLAGETVKKGQSLGRLQGAPLLSLQREYLEARGQAELTAEARQRDETLYAEGIIARARLRQTQASDRAGTALLNEKRQALRLAGLAEPDLRSGSFSGTVELRAPFDGVVLEAPVQPGQRLEAATLLFKLGRLDALALEIQATADLAAGITPGDPVSVPGCPQPARITSVASQLSGGNQSVLVRARLPQAAGCVRPYQQLQVQVQPSGNHHREGWVLPTAALVRHQGQPWVFVAAPGGYRPVAVRLLDESDQTVRIAPGLPAESVVVVKGGAILKAVWLGLGTPGGH</sequence>
<gene>
    <name evidence="5" type="ORF">DENOEST_3521</name>
</gene>
<comment type="similarity">
    <text evidence="1">Belongs to the membrane fusion protein (MFP) (TC 8.A.1) family.</text>
</comment>